<dbReference type="GO" id="GO:0004527">
    <property type="term" value="F:exonuclease activity"/>
    <property type="evidence" value="ECO:0007669"/>
    <property type="project" value="UniProtKB-KW"/>
</dbReference>
<evidence type="ECO:0000313" key="2">
    <source>
        <dbReference type="EMBL" id="QEK78682.1"/>
    </source>
</evidence>
<dbReference type="PANTHER" id="PTHR39323">
    <property type="entry name" value="BLR1149 PROTEIN"/>
    <property type="match status" value="1"/>
</dbReference>
<dbReference type="OrthoDB" id="10013at2157"/>
<dbReference type="EMBL" id="CP023154">
    <property type="protein sequence ID" value="QEK78682.1"/>
    <property type="molecule type" value="Genomic_DNA"/>
</dbReference>
<evidence type="ECO:0000313" key="3">
    <source>
        <dbReference type="Proteomes" id="UP000324354"/>
    </source>
</evidence>
<gene>
    <name evidence="2" type="ORF">PFDSM3638_05120</name>
</gene>
<keyword evidence="2" id="KW-0540">Nuclease</keyword>
<dbReference type="Proteomes" id="UP000324354">
    <property type="component" value="Chromosome"/>
</dbReference>
<dbReference type="GeneID" id="41712830"/>
<dbReference type="GeneID" id="13301627"/>
<organism evidence="2 3">
    <name type="scientific">Pyrococcus furiosus (strain ATCC 43587 / DSM 3638 / JCM 8422 / Vc1)</name>
    <dbReference type="NCBI Taxonomy" id="186497"/>
    <lineage>
        <taxon>Archaea</taxon>
        <taxon>Methanobacteriati</taxon>
        <taxon>Methanobacteriota</taxon>
        <taxon>Thermococci</taxon>
        <taxon>Thermococcales</taxon>
        <taxon>Thermococcaceae</taxon>
        <taxon>Pyrococcus</taxon>
    </lineage>
</organism>
<keyword evidence="2" id="KW-0378">Hydrolase</keyword>
<dbReference type="InterPro" id="IPR024173">
    <property type="entry name" value="Pesterase_MJ0037-like"/>
</dbReference>
<dbReference type="PIRSF" id="PIRSF000887">
    <property type="entry name" value="Pesterase_MJ0037"/>
    <property type="match status" value="1"/>
</dbReference>
<reference evidence="2 3" key="1">
    <citation type="submission" date="2017-08" db="EMBL/GenBank/DDBJ databases">
        <title>Resequencing and Reannotation of the genome of Pyrococcus furiosus type strain DSM3638.</title>
        <authorList>
            <person name="Reichelt R.M."/>
            <person name="Bunk B."/>
        </authorList>
    </citation>
    <scope>NUCLEOTIDE SEQUENCE [LARGE SCALE GENOMIC DNA]</scope>
    <source>
        <strain evidence="2 3">DSM 3638</strain>
    </source>
</reference>
<sequence>MAFFEDFSLYSLEFETSLGKTLIFADPHLGFEIAKGVRIRSRLEEKLANFIKSKNPDAIIILGDIKEEIGLSSFTRKILMSFFLELKDYIVIITKGNHDGRIEEVTKNFDNINVVEYYLLDDVLFFHGHKVAPPIEFKIAFLGHAHPVIYVNVKGIKKKAKCFIKAGRYVVLPTINPFYEGIETKQAIKMIPTLKEVKTVDVVIPPGIYLGQYTIDI</sequence>
<dbReference type="AlphaFoldDB" id="A0A5C0XPP8"/>
<proteinExistence type="predicted"/>
<protein>
    <submittedName>
        <fullName evidence="2">Exonuclease SbcD</fullName>
    </submittedName>
</protein>
<accession>A0A5C0XPP8</accession>
<dbReference type="PANTHER" id="PTHR39323:SF1">
    <property type="entry name" value="BLR1149 PROTEIN"/>
    <property type="match status" value="1"/>
</dbReference>
<feature type="domain" description="Calcineurin-like phosphoesterase" evidence="1">
    <location>
        <begin position="20"/>
        <end position="130"/>
    </location>
</feature>
<dbReference type="InterPro" id="IPR004843">
    <property type="entry name" value="Calcineurin-like_PHP"/>
</dbReference>
<dbReference type="CDD" id="cd07391">
    <property type="entry name" value="MPP_PF1019"/>
    <property type="match status" value="1"/>
</dbReference>
<evidence type="ECO:0000259" key="1">
    <source>
        <dbReference type="Pfam" id="PF00149"/>
    </source>
</evidence>
<dbReference type="InterPro" id="IPR029052">
    <property type="entry name" value="Metallo-depent_PP-like"/>
</dbReference>
<name>A0A5C0XPP8_PYRFU</name>
<dbReference type="Pfam" id="PF00149">
    <property type="entry name" value="Metallophos"/>
    <property type="match status" value="1"/>
</dbReference>
<dbReference type="Gene3D" id="3.60.21.10">
    <property type="match status" value="1"/>
</dbReference>
<keyword evidence="2" id="KW-0269">Exonuclease</keyword>
<dbReference type="RefSeq" id="WP_011012157.1">
    <property type="nucleotide sequence ID" value="NC_003413.1"/>
</dbReference>
<dbReference type="SUPFAM" id="SSF56300">
    <property type="entry name" value="Metallo-dependent phosphatases"/>
    <property type="match status" value="1"/>
</dbReference>